<reference evidence="3" key="1">
    <citation type="journal article" date="2017" name="Nat. Ecol. Evol.">
        <title>Genome expansion and lineage-specific genetic innovations in the forest pathogenic fungi Armillaria.</title>
        <authorList>
            <person name="Sipos G."/>
            <person name="Prasanna A.N."/>
            <person name="Walter M.C."/>
            <person name="O'Connor E."/>
            <person name="Balint B."/>
            <person name="Krizsan K."/>
            <person name="Kiss B."/>
            <person name="Hess J."/>
            <person name="Varga T."/>
            <person name="Slot J."/>
            <person name="Riley R."/>
            <person name="Boka B."/>
            <person name="Rigling D."/>
            <person name="Barry K."/>
            <person name="Lee J."/>
            <person name="Mihaltcheva S."/>
            <person name="LaButti K."/>
            <person name="Lipzen A."/>
            <person name="Waldron R."/>
            <person name="Moloney N.M."/>
            <person name="Sperisen C."/>
            <person name="Kredics L."/>
            <person name="Vagvoelgyi C."/>
            <person name="Patrignani A."/>
            <person name="Fitzpatrick D."/>
            <person name="Nagy I."/>
            <person name="Doyle S."/>
            <person name="Anderson J.B."/>
            <person name="Grigoriev I.V."/>
            <person name="Gueldener U."/>
            <person name="Muensterkoetter M."/>
            <person name="Nagy L.G."/>
        </authorList>
    </citation>
    <scope>NUCLEOTIDE SEQUENCE [LARGE SCALE GENOMIC DNA]</scope>
    <source>
        <strain evidence="3">Ar21-2</strain>
    </source>
</reference>
<dbReference type="AlphaFoldDB" id="A0A2H3E5M4"/>
<evidence type="ECO:0000313" key="2">
    <source>
        <dbReference type="EMBL" id="PBK98448.1"/>
    </source>
</evidence>
<evidence type="ECO:0000313" key="3">
    <source>
        <dbReference type="Proteomes" id="UP000217790"/>
    </source>
</evidence>
<sequence length="219" mass="25046">MKHRGSEPHLAEYSNSEFTDRPTSISSEPVSQAGTEEAEVMNGRTGDPLSNCKVSYRDGLVDLPFPHRASKETRGEIKLRNFGALSAVSIVKDRRALGQVCFPLLGYPNVQWWLTEINKKDIGKTRDHRALVLPEGVDRVDSLLDGHSTLDQDFDVDGAVASSIGADYEDGKNLKNKNLFVQLPVSTELRRRWTLHRKQWWSWKKMSVSDWWLQREYLY</sequence>
<feature type="region of interest" description="Disordered" evidence="1">
    <location>
        <begin position="1"/>
        <end position="46"/>
    </location>
</feature>
<proteinExistence type="predicted"/>
<keyword evidence="3" id="KW-1185">Reference proteome</keyword>
<protein>
    <submittedName>
        <fullName evidence="2">Uncharacterized protein</fullName>
    </submittedName>
</protein>
<dbReference type="Proteomes" id="UP000217790">
    <property type="component" value="Unassembled WGS sequence"/>
</dbReference>
<feature type="compositionally biased region" description="Polar residues" evidence="1">
    <location>
        <begin position="13"/>
        <end position="34"/>
    </location>
</feature>
<feature type="compositionally biased region" description="Basic and acidic residues" evidence="1">
    <location>
        <begin position="1"/>
        <end position="10"/>
    </location>
</feature>
<evidence type="ECO:0000256" key="1">
    <source>
        <dbReference type="SAM" id="MobiDB-lite"/>
    </source>
</evidence>
<accession>A0A2H3E5M4</accession>
<dbReference type="EMBL" id="KZ293648">
    <property type="protein sequence ID" value="PBK98448.1"/>
    <property type="molecule type" value="Genomic_DNA"/>
</dbReference>
<dbReference type="InParanoid" id="A0A2H3E5M4"/>
<organism evidence="2 3">
    <name type="scientific">Armillaria gallica</name>
    <name type="common">Bulbous honey fungus</name>
    <name type="synonym">Armillaria bulbosa</name>
    <dbReference type="NCBI Taxonomy" id="47427"/>
    <lineage>
        <taxon>Eukaryota</taxon>
        <taxon>Fungi</taxon>
        <taxon>Dikarya</taxon>
        <taxon>Basidiomycota</taxon>
        <taxon>Agaricomycotina</taxon>
        <taxon>Agaricomycetes</taxon>
        <taxon>Agaricomycetidae</taxon>
        <taxon>Agaricales</taxon>
        <taxon>Marasmiineae</taxon>
        <taxon>Physalacriaceae</taxon>
        <taxon>Armillaria</taxon>
    </lineage>
</organism>
<name>A0A2H3E5M4_ARMGA</name>
<gene>
    <name evidence="2" type="ORF">ARMGADRAFT_1026449</name>
</gene>